<reference evidence="18" key="1">
    <citation type="submission" date="2016-06" db="UniProtKB">
        <authorList>
            <consortium name="WormBaseParasite"/>
        </authorList>
    </citation>
    <scope>IDENTIFICATION</scope>
</reference>
<keyword evidence="12" id="KW-0443">Lipid metabolism</keyword>
<evidence type="ECO:0000313" key="18">
    <source>
        <dbReference type="WBParaSite" id="nOo.2.0.1.t04779-RA"/>
    </source>
</evidence>
<keyword evidence="6 14" id="KW-0812">Transmembrane</keyword>
<evidence type="ECO:0000256" key="2">
    <source>
        <dbReference type="ARBA" id="ARBA00004760"/>
    </source>
</evidence>
<dbReference type="InterPro" id="IPR038772">
    <property type="entry name" value="Sph/SMPD2-like"/>
</dbReference>
<keyword evidence="9" id="KW-0460">Magnesium</keyword>
<dbReference type="PANTHER" id="PTHR16320:SF24">
    <property type="entry name" value="PHOSPHODIESTERASE, PUTATIVE-RELATED"/>
    <property type="match status" value="1"/>
</dbReference>
<evidence type="ECO:0000313" key="17">
    <source>
        <dbReference type="Proteomes" id="UP000271087"/>
    </source>
</evidence>
<proteinExistence type="inferred from homology"/>
<dbReference type="OrthoDB" id="387657at2759"/>
<evidence type="ECO:0000256" key="11">
    <source>
        <dbReference type="ARBA" id="ARBA00022989"/>
    </source>
</evidence>
<dbReference type="STRING" id="42157.A0A182E9R5"/>
<dbReference type="Pfam" id="PF03372">
    <property type="entry name" value="Exo_endo_phos"/>
    <property type="match status" value="1"/>
</dbReference>
<evidence type="ECO:0000313" key="16">
    <source>
        <dbReference type="EMBL" id="VDK74517.1"/>
    </source>
</evidence>
<protein>
    <recommendedName>
        <fullName evidence="5">sphingomyelin phosphodiesterase</fullName>
        <ecNumber evidence="5">3.1.4.12</ecNumber>
    </recommendedName>
</protein>
<evidence type="ECO:0000256" key="3">
    <source>
        <dbReference type="ARBA" id="ARBA00004991"/>
    </source>
</evidence>
<feature type="transmembrane region" description="Helical" evidence="14">
    <location>
        <begin position="493"/>
        <end position="516"/>
    </location>
</feature>
<feature type="transmembrane region" description="Helical" evidence="14">
    <location>
        <begin position="462"/>
        <end position="481"/>
    </location>
</feature>
<evidence type="ECO:0000256" key="5">
    <source>
        <dbReference type="ARBA" id="ARBA00012369"/>
    </source>
</evidence>
<keyword evidence="7" id="KW-0479">Metal-binding</keyword>
<sequence>MNAIEEQKTESEVLQSIFDGDQRFVVISDNKFQVKNDIKARLLAEAKRYVGMAVTFTLFEYIRENFEDLVKDQVEIYETGNCEMNDNGSEITREDEVQEITDGVKKMQMTKAQKRRMWNHAVAGKFVKFQVTGRNLLHYCPENMPLVLRVVSLNCWALPFSWPFGSSDRTLRIKKIGEALLQNEYDIVALEEIWKERDFLRLQETLKETYVYSYYFHSGFTGSGLCVFSRYPIVSTLMHRFTLNGFAHHIHRGDWFGGKGVGLVEIEIEQYRINFYAAHLHAEYDPNKDLYLPHRLAQAFELAQFVKHTSYSADALILAGDFNIEPDCLAYDLIMQNANLKDAWIQKPNSCDDCGATFGRFDNCYTPERFKNMKNYGKRLDYIMYKSGKSKIELKLCEIRMKQIHDQKSISYSDHAGVYAEFYISEWYDEITKNLSLIQPNLLKRVIEIQQEGITRVRRDRFIFLSLFIILVGLILSTFLIEQHVPGTVTATLILRFFLTLLIGFCLWHGFIGLTLEYKALKASKASVSMLLNE</sequence>
<evidence type="ECO:0000256" key="7">
    <source>
        <dbReference type="ARBA" id="ARBA00022723"/>
    </source>
</evidence>
<reference evidence="16 17" key="2">
    <citation type="submission" date="2018-08" db="EMBL/GenBank/DDBJ databases">
        <authorList>
            <person name="Laetsch R D."/>
            <person name="Stevens L."/>
            <person name="Kumar S."/>
            <person name="Blaxter L. M."/>
        </authorList>
    </citation>
    <scope>NUCLEOTIDE SEQUENCE [LARGE SCALE GENOMIC DNA]</scope>
</reference>
<dbReference type="SUPFAM" id="SSF54495">
    <property type="entry name" value="UBC-like"/>
    <property type="match status" value="1"/>
</dbReference>
<evidence type="ECO:0000259" key="15">
    <source>
        <dbReference type="Pfam" id="PF03372"/>
    </source>
</evidence>
<dbReference type="GO" id="GO:0006665">
    <property type="term" value="P:sphingolipid metabolic process"/>
    <property type="evidence" value="ECO:0007669"/>
    <property type="project" value="UniProtKB-KW"/>
</dbReference>
<keyword evidence="11 14" id="KW-1133">Transmembrane helix</keyword>
<evidence type="ECO:0000256" key="6">
    <source>
        <dbReference type="ARBA" id="ARBA00022692"/>
    </source>
</evidence>
<evidence type="ECO:0000256" key="13">
    <source>
        <dbReference type="ARBA" id="ARBA00023136"/>
    </source>
</evidence>
<dbReference type="EC" id="3.1.4.12" evidence="5"/>
<dbReference type="GO" id="GO:0004767">
    <property type="term" value="F:sphingomyelin phosphodiesterase activity"/>
    <property type="evidence" value="ECO:0007669"/>
    <property type="project" value="UniProtKB-EC"/>
</dbReference>
<keyword evidence="8" id="KW-0378">Hydrolase</keyword>
<dbReference type="InterPro" id="IPR036691">
    <property type="entry name" value="Endo/exonu/phosph_ase_sf"/>
</dbReference>
<feature type="domain" description="Endonuclease/exonuclease/phosphatase" evidence="15">
    <location>
        <begin position="152"/>
        <end position="388"/>
    </location>
</feature>
<evidence type="ECO:0000256" key="9">
    <source>
        <dbReference type="ARBA" id="ARBA00022842"/>
    </source>
</evidence>
<comment type="pathway">
    <text evidence="2">Lipid metabolism; sphingolipid metabolism.</text>
</comment>
<gene>
    <name evidence="16" type="ORF">NOO_LOCUS4779</name>
</gene>
<keyword evidence="17" id="KW-1185">Reference proteome</keyword>
<evidence type="ECO:0000256" key="4">
    <source>
        <dbReference type="ARBA" id="ARBA00006335"/>
    </source>
</evidence>
<dbReference type="GO" id="GO:0046872">
    <property type="term" value="F:metal ion binding"/>
    <property type="evidence" value="ECO:0007669"/>
    <property type="project" value="UniProtKB-KW"/>
</dbReference>
<dbReference type="WBParaSite" id="nOo.2.0.1.t04779-RA">
    <property type="protein sequence ID" value="nOo.2.0.1.t04779-RA"/>
    <property type="gene ID" value="nOo.2.0.1.g04779"/>
</dbReference>
<comment type="subcellular location">
    <subcellularLocation>
        <location evidence="1">Membrane</location>
        <topology evidence="1">Multi-pass membrane protein</topology>
    </subcellularLocation>
</comment>
<dbReference type="PANTHER" id="PTHR16320">
    <property type="entry name" value="SPHINGOMYELINASE FAMILY MEMBER"/>
    <property type="match status" value="1"/>
</dbReference>
<dbReference type="AlphaFoldDB" id="A0A182E9R5"/>
<dbReference type="Proteomes" id="UP000271087">
    <property type="component" value="Unassembled WGS sequence"/>
</dbReference>
<keyword evidence="13 14" id="KW-0472">Membrane</keyword>
<evidence type="ECO:0000256" key="8">
    <source>
        <dbReference type="ARBA" id="ARBA00022801"/>
    </source>
</evidence>
<keyword evidence="10" id="KW-0746">Sphingolipid metabolism</keyword>
<organism evidence="18">
    <name type="scientific">Onchocerca ochengi</name>
    <name type="common">Filarial nematode worm</name>
    <dbReference type="NCBI Taxonomy" id="42157"/>
    <lineage>
        <taxon>Eukaryota</taxon>
        <taxon>Metazoa</taxon>
        <taxon>Ecdysozoa</taxon>
        <taxon>Nematoda</taxon>
        <taxon>Chromadorea</taxon>
        <taxon>Rhabditida</taxon>
        <taxon>Spirurina</taxon>
        <taxon>Spiruromorpha</taxon>
        <taxon>Filarioidea</taxon>
        <taxon>Onchocercidae</taxon>
        <taxon>Onchocerca</taxon>
    </lineage>
</organism>
<dbReference type="Gene3D" id="3.60.10.10">
    <property type="entry name" value="Endonuclease/exonuclease/phosphatase"/>
    <property type="match status" value="1"/>
</dbReference>
<accession>A0A182E9R5</accession>
<comment type="pathway">
    <text evidence="3">Sphingolipid metabolism.</text>
</comment>
<evidence type="ECO:0000256" key="14">
    <source>
        <dbReference type="SAM" id="Phobius"/>
    </source>
</evidence>
<evidence type="ECO:0000256" key="10">
    <source>
        <dbReference type="ARBA" id="ARBA00022919"/>
    </source>
</evidence>
<dbReference type="GO" id="GO:0016020">
    <property type="term" value="C:membrane"/>
    <property type="evidence" value="ECO:0007669"/>
    <property type="project" value="UniProtKB-SubCell"/>
</dbReference>
<evidence type="ECO:0000256" key="1">
    <source>
        <dbReference type="ARBA" id="ARBA00004141"/>
    </source>
</evidence>
<dbReference type="InterPro" id="IPR016135">
    <property type="entry name" value="UBQ-conjugating_enzyme/RWD"/>
</dbReference>
<dbReference type="EMBL" id="UYRW01001138">
    <property type="protein sequence ID" value="VDK74517.1"/>
    <property type="molecule type" value="Genomic_DNA"/>
</dbReference>
<dbReference type="SUPFAM" id="SSF56219">
    <property type="entry name" value="DNase I-like"/>
    <property type="match status" value="1"/>
</dbReference>
<dbReference type="InterPro" id="IPR005135">
    <property type="entry name" value="Endo/exonuclease/phosphatase"/>
</dbReference>
<comment type="similarity">
    <text evidence="4">Belongs to the neutral sphingomyelinase family.</text>
</comment>
<name>A0A182E9R5_ONCOC</name>
<evidence type="ECO:0000256" key="12">
    <source>
        <dbReference type="ARBA" id="ARBA00023098"/>
    </source>
</evidence>